<organism evidence="2 3">
    <name type="scientific">Actinocorallia herbida</name>
    <dbReference type="NCBI Taxonomy" id="58109"/>
    <lineage>
        <taxon>Bacteria</taxon>
        <taxon>Bacillati</taxon>
        <taxon>Actinomycetota</taxon>
        <taxon>Actinomycetes</taxon>
        <taxon>Streptosporangiales</taxon>
        <taxon>Thermomonosporaceae</taxon>
        <taxon>Actinocorallia</taxon>
    </lineage>
</organism>
<protein>
    <submittedName>
        <fullName evidence="2">Uncharacterized protein</fullName>
    </submittedName>
</protein>
<feature type="region of interest" description="Disordered" evidence="1">
    <location>
        <begin position="206"/>
        <end position="264"/>
    </location>
</feature>
<feature type="region of interest" description="Disordered" evidence="1">
    <location>
        <begin position="140"/>
        <end position="181"/>
    </location>
</feature>
<comment type="caution">
    <text evidence="2">The sequence shown here is derived from an EMBL/GenBank/DDBJ whole genome shotgun (WGS) entry which is preliminary data.</text>
</comment>
<evidence type="ECO:0000313" key="2">
    <source>
        <dbReference type="EMBL" id="ROO88795.1"/>
    </source>
</evidence>
<feature type="compositionally biased region" description="Basic and acidic residues" evidence="1">
    <location>
        <begin position="159"/>
        <end position="169"/>
    </location>
</feature>
<keyword evidence="3" id="KW-1185">Reference proteome</keyword>
<name>A0A3N1D5G7_9ACTN</name>
<sequence>MNAEDTPLAHVLAALAAPAHDAELTGRDLALAAFREAAADPSPVIGRQEVNRSTLAKLLTLKTGVAVLCVTALGGVAFAAGGNPLADDKGKDDKGHHAPAHHPKSAPTGPAPTGTPTAAPATPPGHVVALCVRILKAVDDENPADGKPGKPAKPGQSGKPDKPGKGPKELKHKAKFKPKDIKAWEALVQAAGGEDEAKILAYCASLVPGHGPKPDKPGKPSGHPTGKPAQSGRPGTENKPGGKPGKQTGPSAGAPADGSGGGQG</sequence>
<gene>
    <name evidence="2" type="ORF">EDD29_6477</name>
</gene>
<dbReference type="EMBL" id="RJKE01000001">
    <property type="protein sequence ID" value="ROO88795.1"/>
    <property type="molecule type" value="Genomic_DNA"/>
</dbReference>
<evidence type="ECO:0000256" key="1">
    <source>
        <dbReference type="SAM" id="MobiDB-lite"/>
    </source>
</evidence>
<accession>A0A3N1D5G7</accession>
<dbReference type="Proteomes" id="UP000272400">
    <property type="component" value="Unassembled WGS sequence"/>
</dbReference>
<feature type="compositionally biased region" description="Low complexity" evidence="1">
    <location>
        <begin position="106"/>
        <end position="120"/>
    </location>
</feature>
<feature type="compositionally biased region" description="Low complexity" evidence="1">
    <location>
        <begin position="239"/>
        <end position="257"/>
    </location>
</feature>
<feature type="compositionally biased region" description="Basic and acidic residues" evidence="1">
    <location>
        <begin position="87"/>
        <end position="96"/>
    </location>
</feature>
<reference evidence="2 3" key="1">
    <citation type="submission" date="2018-11" db="EMBL/GenBank/DDBJ databases">
        <title>Sequencing the genomes of 1000 actinobacteria strains.</title>
        <authorList>
            <person name="Klenk H.-P."/>
        </authorList>
    </citation>
    <scope>NUCLEOTIDE SEQUENCE [LARGE SCALE GENOMIC DNA]</scope>
    <source>
        <strain evidence="2 3">DSM 44254</strain>
    </source>
</reference>
<dbReference type="RefSeq" id="WP_123667990.1">
    <property type="nucleotide sequence ID" value="NZ_RJKE01000001.1"/>
</dbReference>
<feature type="region of interest" description="Disordered" evidence="1">
    <location>
        <begin position="87"/>
        <end position="124"/>
    </location>
</feature>
<proteinExistence type="predicted"/>
<evidence type="ECO:0000313" key="3">
    <source>
        <dbReference type="Proteomes" id="UP000272400"/>
    </source>
</evidence>
<dbReference type="AlphaFoldDB" id="A0A3N1D5G7"/>